<feature type="domain" description="PH" evidence="2">
    <location>
        <begin position="354"/>
        <end position="463"/>
    </location>
</feature>
<dbReference type="STRING" id="1169540.A0A0G4EWG4"/>
<feature type="compositionally biased region" description="Basic and acidic residues" evidence="1">
    <location>
        <begin position="74"/>
        <end position="85"/>
    </location>
</feature>
<accession>A0A0G4EWG4</accession>
<dbReference type="CDD" id="cd13365">
    <property type="entry name" value="PH_PLC_plant-like"/>
    <property type="match status" value="1"/>
</dbReference>
<dbReference type="Proteomes" id="UP000041254">
    <property type="component" value="Unassembled WGS sequence"/>
</dbReference>
<feature type="compositionally biased region" description="Polar residues" evidence="1">
    <location>
        <begin position="51"/>
        <end position="60"/>
    </location>
</feature>
<dbReference type="OMA" id="GESWANF"/>
<keyword evidence="4" id="KW-1185">Reference proteome</keyword>
<dbReference type="VEuPathDB" id="CryptoDB:Vbra_21001"/>
<organism evidence="3 4">
    <name type="scientific">Vitrella brassicaformis (strain CCMP3155)</name>
    <dbReference type="NCBI Taxonomy" id="1169540"/>
    <lineage>
        <taxon>Eukaryota</taxon>
        <taxon>Sar</taxon>
        <taxon>Alveolata</taxon>
        <taxon>Colpodellida</taxon>
        <taxon>Vitrellaceae</taxon>
        <taxon>Vitrella</taxon>
    </lineage>
</organism>
<proteinExistence type="predicted"/>
<evidence type="ECO:0000256" key="1">
    <source>
        <dbReference type="SAM" id="MobiDB-lite"/>
    </source>
</evidence>
<protein>
    <recommendedName>
        <fullName evidence="2">PH domain-containing protein</fullName>
    </recommendedName>
</protein>
<gene>
    <name evidence="3" type="ORF">Vbra_21001</name>
</gene>
<dbReference type="InterPro" id="IPR001849">
    <property type="entry name" value="PH_domain"/>
</dbReference>
<dbReference type="AlphaFoldDB" id="A0A0G4EWG4"/>
<feature type="region of interest" description="Disordered" evidence="1">
    <location>
        <begin position="608"/>
        <end position="627"/>
    </location>
</feature>
<reference evidence="3 4" key="1">
    <citation type="submission" date="2014-11" db="EMBL/GenBank/DDBJ databases">
        <authorList>
            <person name="Zhu J."/>
            <person name="Qi W."/>
            <person name="Song R."/>
        </authorList>
    </citation>
    <scope>NUCLEOTIDE SEQUENCE [LARGE SCALE GENOMIC DNA]</scope>
</reference>
<dbReference type="InParanoid" id="A0A0G4EWG4"/>
<feature type="region of interest" description="Disordered" evidence="1">
    <location>
        <begin position="1"/>
        <end position="104"/>
    </location>
</feature>
<evidence type="ECO:0000313" key="4">
    <source>
        <dbReference type="Proteomes" id="UP000041254"/>
    </source>
</evidence>
<sequence>MSSSDQGESWANFDAWNEFQSAPDSAAAAKPATDDQSWPQTTSREVARQPTVDTVPSQSDDPFKQPASETIEPFADREEHPKGEGSGDEGEAPPSGLLGDFERAWRPEQTRIDKFSGLIVFSDNELDVLGGKKGEGGSQEAVPPSTASAPPSRPPPPPATTQGFSLRNALVNDAASPSAPLVETEDDNPCAEILKDEEPQKDWRASHVGEDGMCRPAAAVDPNDLEEHQKKTIFVIHKGEETPVSWFTDTPLTDVKEAILCACDAMMDAGFVLREVLGTKEDAPDDGSPRRSPYVLGEDAYHFEEFDRLVDGKVYLLVEGEERKDLDNITGDRWRRLKVTIEPVLHVESQKAIDRMKRGTNLLKHTRYGYPHLRQFQLSNDMNRLHWYSGAKSKAESLVTIDDIKELRLGQTTQTFLHYKLPLLEHLSFSVMYGPQASKTLDLTCKDEFEFDHWVTGLKALMYRAKGKEISKEQLLQHSRRFRRALEKNEVSIKLSQLPEVKERGQLTLDECIEIASNTPDQLEKKLDRLSDRLKIVQGQICRIDRHSAGQPELDISVLAGVGPAYASVYEDVSAMEDEEMESFRMTQLADEVTKLLQQARNDLVALRTANGGGNGAPPAQHQRANETDALTANTDGDEESVGVGSSRPSSSSVDGPSSPTRRSGSSSGVSASTKAVTKALDQLLWKAEVDLENVEDMYARYIDNQASSAPVFYRSLVELQSTMNQGMQRLGDDISNALTTWFGSKPQEPPPDQNLPRVY</sequence>
<evidence type="ECO:0000313" key="3">
    <source>
        <dbReference type="EMBL" id="CEM02960.1"/>
    </source>
</evidence>
<dbReference type="PROSITE" id="PS50003">
    <property type="entry name" value="PH_DOMAIN"/>
    <property type="match status" value="1"/>
</dbReference>
<dbReference type="OrthoDB" id="5981550at2759"/>
<dbReference type="PhylomeDB" id="A0A0G4EWG4"/>
<dbReference type="EMBL" id="CDMY01000336">
    <property type="protein sequence ID" value="CEM02960.1"/>
    <property type="molecule type" value="Genomic_DNA"/>
</dbReference>
<name>A0A0G4EWG4_VITBC</name>
<dbReference type="Pfam" id="PF16457">
    <property type="entry name" value="PH_12"/>
    <property type="match status" value="1"/>
</dbReference>
<dbReference type="InterPro" id="IPR011993">
    <property type="entry name" value="PH-like_dom_sf"/>
</dbReference>
<feature type="region of interest" description="Disordered" evidence="1">
    <location>
        <begin position="128"/>
        <end position="163"/>
    </location>
</feature>
<evidence type="ECO:0000259" key="2">
    <source>
        <dbReference type="PROSITE" id="PS50003"/>
    </source>
</evidence>
<dbReference type="Gene3D" id="2.30.29.30">
    <property type="entry name" value="Pleckstrin-homology domain (PH domain)/Phosphotyrosine-binding domain (PTB)"/>
    <property type="match status" value="1"/>
</dbReference>
<feature type="compositionally biased region" description="Low complexity" evidence="1">
    <location>
        <begin position="642"/>
        <end position="674"/>
    </location>
</feature>
<feature type="region of interest" description="Disordered" evidence="1">
    <location>
        <begin position="633"/>
        <end position="674"/>
    </location>
</feature>
<dbReference type="SUPFAM" id="SSF50729">
    <property type="entry name" value="PH domain-like"/>
    <property type="match status" value="1"/>
</dbReference>
<feature type="compositionally biased region" description="Low complexity" evidence="1">
    <location>
        <begin position="20"/>
        <end position="37"/>
    </location>
</feature>